<keyword evidence="2" id="KW-1185">Reference proteome</keyword>
<dbReference type="AlphaFoldDB" id="A0A3N4HQZ4"/>
<proteinExistence type="predicted"/>
<reference evidence="1 2" key="1">
    <citation type="journal article" date="2018" name="Nat. Ecol. Evol.">
        <title>Pezizomycetes genomes reveal the molecular basis of ectomycorrhizal truffle lifestyle.</title>
        <authorList>
            <person name="Murat C."/>
            <person name="Payen T."/>
            <person name="Noel B."/>
            <person name="Kuo A."/>
            <person name="Morin E."/>
            <person name="Chen J."/>
            <person name="Kohler A."/>
            <person name="Krizsan K."/>
            <person name="Balestrini R."/>
            <person name="Da Silva C."/>
            <person name="Montanini B."/>
            <person name="Hainaut M."/>
            <person name="Levati E."/>
            <person name="Barry K.W."/>
            <person name="Belfiori B."/>
            <person name="Cichocki N."/>
            <person name="Clum A."/>
            <person name="Dockter R.B."/>
            <person name="Fauchery L."/>
            <person name="Guy J."/>
            <person name="Iotti M."/>
            <person name="Le Tacon F."/>
            <person name="Lindquist E.A."/>
            <person name="Lipzen A."/>
            <person name="Malagnac F."/>
            <person name="Mello A."/>
            <person name="Molinier V."/>
            <person name="Miyauchi S."/>
            <person name="Poulain J."/>
            <person name="Riccioni C."/>
            <person name="Rubini A."/>
            <person name="Sitrit Y."/>
            <person name="Splivallo R."/>
            <person name="Traeger S."/>
            <person name="Wang M."/>
            <person name="Zifcakova L."/>
            <person name="Wipf D."/>
            <person name="Zambonelli A."/>
            <person name="Paolocci F."/>
            <person name="Nowrousian M."/>
            <person name="Ottonello S."/>
            <person name="Baldrian P."/>
            <person name="Spatafora J.W."/>
            <person name="Henrissat B."/>
            <person name="Nagy L.G."/>
            <person name="Aury J.M."/>
            <person name="Wincker P."/>
            <person name="Grigoriev I.V."/>
            <person name="Bonfante P."/>
            <person name="Martin F.M."/>
        </authorList>
    </citation>
    <scope>NUCLEOTIDE SEQUENCE [LARGE SCALE GENOMIC DNA]</scope>
    <source>
        <strain evidence="1 2">RN42</strain>
    </source>
</reference>
<dbReference type="STRING" id="1160509.A0A3N4HQZ4"/>
<dbReference type="InterPro" id="IPR029063">
    <property type="entry name" value="SAM-dependent_MTases_sf"/>
</dbReference>
<keyword evidence="1" id="KW-0808">Transferase</keyword>
<name>A0A3N4HQZ4_ASCIM</name>
<keyword evidence="1" id="KW-0489">Methyltransferase</keyword>
<dbReference type="Proteomes" id="UP000275078">
    <property type="component" value="Unassembled WGS sequence"/>
</dbReference>
<accession>A0A3N4HQZ4</accession>
<dbReference type="CDD" id="cd02440">
    <property type="entry name" value="AdoMet_MTases"/>
    <property type="match status" value="1"/>
</dbReference>
<sequence length="326" mass="36421">MSKEYEAPIEVEDTDVEYTDDQATTVGSDLTSVTSSVFQYVYENGRRYASDRTAAHYYLPNDELEQERLDLAHHGWNVGLKGELHLATLPKDKRIKVLDLGTGTGIWAIDFGDMYPQAEVIGSDISPIQPGWVPPNVKFEIDDYEEEWVHKKESFDFIHGRNIVGAVKDWPALIKQAYEALAPGGKFELQETHLNGTYSDDGTYEKSKLVPYVNALQEAGKAGGVRIDITPELGTLLEQAGFKVTCHKRRWPVGTWAKDPKMKEIGKCCSTVCIMGAEAYGLAAFTRVLGMKTDDAMKIIKDAVQAYGDNKVHTIYPVYIYVAEKP</sequence>
<dbReference type="Gene3D" id="3.40.50.150">
    <property type="entry name" value="Vaccinia Virus protein VP39"/>
    <property type="match status" value="1"/>
</dbReference>
<dbReference type="Pfam" id="PF13489">
    <property type="entry name" value="Methyltransf_23"/>
    <property type="match status" value="1"/>
</dbReference>
<dbReference type="PANTHER" id="PTHR43591">
    <property type="entry name" value="METHYLTRANSFERASE"/>
    <property type="match status" value="1"/>
</dbReference>
<organism evidence="1 2">
    <name type="scientific">Ascobolus immersus RN42</name>
    <dbReference type="NCBI Taxonomy" id="1160509"/>
    <lineage>
        <taxon>Eukaryota</taxon>
        <taxon>Fungi</taxon>
        <taxon>Dikarya</taxon>
        <taxon>Ascomycota</taxon>
        <taxon>Pezizomycotina</taxon>
        <taxon>Pezizomycetes</taxon>
        <taxon>Pezizales</taxon>
        <taxon>Ascobolaceae</taxon>
        <taxon>Ascobolus</taxon>
    </lineage>
</organism>
<dbReference type="GO" id="GO:0032259">
    <property type="term" value="P:methylation"/>
    <property type="evidence" value="ECO:0007669"/>
    <property type="project" value="UniProtKB-KW"/>
</dbReference>
<dbReference type="OrthoDB" id="2013972at2759"/>
<dbReference type="SUPFAM" id="SSF53335">
    <property type="entry name" value="S-adenosyl-L-methionine-dependent methyltransferases"/>
    <property type="match status" value="1"/>
</dbReference>
<gene>
    <name evidence="1" type="ORF">BJ508DRAFT_10455</name>
</gene>
<protein>
    <submittedName>
        <fullName evidence="1">S-adenosyl-L-methionine-dependent methyltransferase</fullName>
    </submittedName>
</protein>
<dbReference type="PANTHER" id="PTHR43591:SF31">
    <property type="entry name" value="LAEA-LIKE, PUTATIVE (AFU_ORTHOLOGUE AFUA_8G01930)-RELATED"/>
    <property type="match status" value="1"/>
</dbReference>
<evidence type="ECO:0000313" key="1">
    <source>
        <dbReference type="EMBL" id="RPA76255.1"/>
    </source>
</evidence>
<dbReference type="EMBL" id="ML119748">
    <property type="protein sequence ID" value="RPA76255.1"/>
    <property type="molecule type" value="Genomic_DNA"/>
</dbReference>
<evidence type="ECO:0000313" key="2">
    <source>
        <dbReference type="Proteomes" id="UP000275078"/>
    </source>
</evidence>
<dbReference type="GO" id="GO:0008168">
    <property type="term" value="F:methyltransferase activity"/>
    <property type="evidence" value="ECO:0007669"/>
    <property type="project" value="UniProtKB-KW"/>
</dbReference>